<accession>A0A399SSR6</accession>
<dbReference type="OrthoDB" id="9946352at2"/>
<dbReference type="AlphaFoldDB" id="A0A399SSR6"/>
<name>A0A399SSR6_9BACT</name>
<dbReference type="RefSeq" id="WP_119439911.1">
    <property type="nucleotide sequence ID" value="NZ_QWGR01000018.1"/>
</dbReference>
<organism evidence="1 2">
    <name type="scientific">Maribellus luteus</name>
    <dbReference type="NCBI Taxonomy" id="2305463"/>
    <lineage>
        <taxon>Bacteria</taxon>
        <taxon>Pseudomonadati</taxon>
        <taxon>Bacteroidota</taxon>
        <taxon>Bacteroidia</taxon>
        <taxon>Marinilabiliales</taxon>
        <taxon>Prolixibacteraceae</taxon>
        <taxon>Maribellus</taxon>
    </lineage>
</organism>
<evidence type="ECO:0000313" key="2">
    <source>
        <dbReference type="Proteomes" id="UP000265926"/>
    </source>
</evidence>
<keyword evidence="2" id="KW-1185">Reference proteome</keyword>
<dbReference type="Proteomes" id="UP000265926">
    <property type="component" value="Unassembled WGS sequence"/>
</dbReference>
<protein>
    <submittedName>
        <fullName evidence="1">Uncharacterized protein</fullName>
    </submittedName>
</protein>
<evidence type="ECO:0000313" key="1">
    <source>
        <dbReference type="EMBL" id="RIJ45949.1"/>
    </source>
</evidence>
<comment type="caution">
    <text evidence="1">The sequence shown here is derived from an EMBL/GenBank/DDBJ whole genome shotgun (WGS) entry which is preliminary data.</text>
</comment>
<reference evidence="1 2" key="1">
    <citation type="submission" date="2018-08" db="EMBL/GenBank/DDBJ databases">
        <title>Pallidiluteibacterium maritimus gen. nov., sp. nov., isolated from coastal sediment.</title>
        <authorList>
            <person name="Zhou L.Y."/>
        </authorList>
    </citation>
    <scope>NUCLEOTIDE SEQUENCE [LARGE SCALE GENOMIC DNA]</scope>
    <source>
        <strain evidence="1 2">XSD2</strain>
    </source>
</reference>
<sequence length="75" mass="8574">MKVPMQKFSTLIYCISHIHSNVDFIGNSETENEVDLLETEEMGPSEKSIRNILDFARSYDVLETESAGYVEMILN</sequence>
<dbReference type="EMBL" id="QWGR01000018">
    <property type="protein sequence ID" value="RIJ45949.1"/>
    <property type="molecule type" value="Genomic_DNA"/>
</dbReference>
<gene>
    <name evidence="1" type="ORF">D1614_20735</name>
</gene>
<proteinExistence type="predicted"/>